<sequence>MSSVTLHISDPGDSRADKEITDAFQNLVDGSIDVASAANVIYAAIVADGQGPPAPLTSAPDPASGQAEDGAVPAPTPAGWLKFLWDCLGKAAMDVPHDHPGQDRLVALLQQLQRLPQHGDAEPVAGNLSEGELRALTPVKKCNALEQWLWELDQATFTGQQQVESSDSAAASYLNFSAFLARLLAGGVAEATRLSALIRPSPFGTSKPLISATYPDAAEAARHYEPYASAAAQWVSYAGDALFEMCEKGVLVEIGRQKWTRALWNSWKAKFDTIAKADQFSDQCRRFSTQAVERMTQIEKSPASSNIMDKFCFMFTEED</sequence>
<feature type="region of interest" description="Disordered" evidence="1">
    <location>
        <begin position="53"/>
        <end position="72"/>
    </location>
</feature>
<dbReference type="STRING" id="45235.A0A2K3QR02"/>
<protein>
    <submittedName>
        <fullName evidence="2">Uncharacterized protein</fullName>
    </submittedName>
</protein>
<keyword evidence="3" id="KW-1185">Reference proteome</keyword>
<dbReference type="PANTHER" id="PTHR38797">
    <property type="entry name" value="NUCLEAR PORE COMPLEX PROTEIN NUP85-RELATED"/>
    <property type="match status" value="1"/>
</dbReference>
<evidence type="ECO:0000313" key="3">
    <source>
        <dbReference type="Proteomes" id="UP000236621"/>
    </source>
</evidence>
<organism evidence="2 3">
    <name type="scientific">Tolypocladium capitatum</name>
    <dbReference type="NCBI Taxonomy" id="45235"/>
    <lineage>
        <taxon>Eukaryota</taxon>
        <taxon>Fungi</taxon>
        <taxon>Dikarya</taxon>
        <taxon>Ascomycota</taxon>
        <taxon>Pezizomycotina</taxon>
        <taxon>Sordariomycetes</taxon>
        <taxon>Hypocreomycetidae</taxon>
        <taxon>Hypocreales</taxon>
        <taxon>Ophiocordycipitaceae</taxon>
        <taxon>Tolypocladium</taxon>
    </lineage>
</organism>
<dbReference type="OrthoDB" id="3350591at2759"/>
<dbReference type="EMBL" id="NRSZ01000019">
    <property type="protein sequence ID" value="PNY29947.1"/>
    <property type="molecule type" value="Genomic_DNA"/>
</dbReference>
<dbReference type="PANTHER" id="PTHR38797:SF4">
    <property type="entry name" value="NUCLEAR PORE COMPLEX PROTEIN NUP85"/>
    <property type="match status" value="1"/>
</dbReference>
<accession>A0A2K3QR02</accession>
<gene>
    <name evidence="2" type="ORF">TCAP_00137</name>
</gene>
<dbReference type="AlphaFoldDB" id="A0A2K3QR02"/>
<evidence type="ECO:0000313" key="2">
    <source>
        <dbReference type="EMBL" id="PNY29947.1"/>
    </source>
</evidence>
<dbReference type="Proteomes" id="UP000236621">
    <property type="component" value="Unassembled WGS sequence"/>
</dbReference>
<comment type="caution">
    <text evidence="2">The sequence shown here is derived from an EMBL/GenBank/DDBJ whole genome shotgun (WGS) entry which is preliminary data.</text>
</comment>
<proteinExistence type="predicted"/>
<name>A0A2K3QR02_9HYPO</name>
<dbReference type="InterPro" id="IPR022085">
    <property type="entry name" value="OpdG"/>
</dbReference>
<reference evidence="2 3" key="1">
    <citation type="submission" date="2017-08" db="EMBL/GenBank/DDBJ databases">
        <title>Harnessing the power of phylogenomics to disentangle the directionality and signatures of interkingdom host jumping in the parasitic fungal genus Tolypocladium.</title>
        <authorList>
            <person name="Quandt C.A."/>
            <person name="Patterson W."/>
            <person name="Spatafora J.W."/>
        </authorList>
    </citation>
    <scope>NUCLEOTIDE SEQUENCE [LARGE SCALE GENOMIC DNA]</scope>
    <source>
        <strain evidence="2 3">CBS 113982</strain>
    </source>
</reference>
<evidence type="ECO:0000256" key="1">
    <source>
        <dbReference type="SAM" id="MobiDB-lite"/>
    </source>
</evidence>
<dbReference type="Pfam" id="PF12311">
    <property type="entry name" value="DUF3632"/>
    <property type="match status" value="1"/>
</dbReference>
<dbReference type="InterPro" id="IPR053204">
    <property type="entry name" value="Oxopyrrolidines_Biosynth-assoc"/>
</dbReference>